<evidence type="ECO:0000256" key="1">
    <source>
        <dbReference type="SAM" id="Phobius"/>
    </source>
</evidence>
<evidence type="ECO:0000313" key="3">
    <source>
        <dbReference type="Proteomes" id="UP000030140"/>
    </source>
</evidence>
<dbReference type="OrthoDB" id="1421955at2"/>
<protein>
    <submittedName>
        <fullName evidence="2">Uncharacterized protein</fullName>
    </submittedName>
</protein>
<keyword evidence="1" id="KW-1133">Transmembrane helix</keyword>
<dbReference type="Proteomes" id="UP000030140">
    <property type="component" value="Unassembled WGS sequence"/>
</dbReference>
<feature type="transmembrane region" description="Helical" evidence="1">
    <location>
        <begin position="143"/>
        <end position="164"/>
    </location>
</feature>
<feature type="transmembrane region" description="Helical" evidence="1">
    <location>
        <begin position="184"/>
        <end position="203"/>
    </location>
</feature>
<feature type="transmembrane region" description="Helical" evidence="1">
    <location>
        <begin position="53"/>
        <end position="70"/>
    </location>
</feature>
<dbReference type="RefSeq" id="WP_035325621.1">
    <property type="nucleotide sequence ID" value="NZ_CP015125.1"/>
</dbReference>
<name>A0A0A2H1J2_9FLAO</name>
<keyword evidence="1" id="KW-0472">Membrane</keyword>
<sequence>MYISEIIAALVATIFFYKYKHLPIKTILYILWIAVITEGMARVYSHYYHNNHWVYNLYAFLFYTLFYKMIYDHIKNKTRKRLVLGIAIIMMIAVIIRGFAVPVITFYMSKTYSIAMVVMVFLLMIYAVERLKSDDSLRVKNELALFVFTAYLVFGISFIPLAPFLTGQMDFNYSRAMLDILQGVQTAALLFANALLVFGFIWTKPRGREVL</sequence>
<feature type="transmembrane region" description="Helical" evidence="1">
    <location>
        <begin position="27"/>
        <end position="47"/>
    </location>
</feature>
<comment type="caution">
    <text evidence="2">The sequence shown here is derived from an EMBL/GenBank/DDBJ whole genome shotgun (WGS) entry which is preliminary data.</text>
</comment>
<feature type="transmembrane region" description="Helical" evidence="1">
    <location>
        <begin position="82"/>
        <end position="106"/>
    </location>
</feature>
<feature type="transmembrane region" description="Helical" evidence="1">
    <location>
        <begin position="112"/>
        <end position="131"/>
    </location>
</feature>
<dbReference type="AlphaFoldDB" id="A0A0A2H1J2"/>
<dbReference type="KEGG" id="ddo:I597_0176"/>
<organism evidence="2 3">
    <name type="scientific">Dokdonia donghaensis DSW-1</name>
    <dbReference type="NCBI Taxonomy" id="1300343"/>
    <lineage>
        <taxon>Bacteria</taxon>
        <taxon>Pseudomonadati</taxon>
        <taxon>Bacteroidota</taxon>
        <taxon>Flavobacteriia</taxon>
        <taxon>Flavobacteriales</taxon>
        <taxon>Flavobacteriaceae</taxon>
        <taxon>Dokdonia</taxon>
    </lineage>
</organism>
<accession>A0A0A2H1J2</accession>
<proteinExistence type="predicted"/>
<keyword evidence="1" id="KW-0812">Transmembrane</keyword>
<evidence type="ECO:0000313" key="2">
    <source>
        <dbReference type="EMBL" id="KGO06535.1"/>
    </source>
</evidence>
<dbReference type="PATRIC" id="fig|1300343.5.peg.175"/>
<gene>
    <name evidence="2" type="ORF">NV36_06570</name>
</gene>
<reference evidence="2 3" key="1">
    <citation type="submission" date="2014-10" db="EMBL/GenBank/DDBJ databases">
        <title>Draft genome sequence of the proteorhodopsin-containing marine bacterium Dokdonia donghaensis.</title>
        <authorList>
            <person name="Gomez-Consarnau L."/>
            <person name="Gonzalez J.M."/>
            <person name="Riedel T."/>
            <person name="Jaenicke S."/>
            <person name="Wagner-Doebler I."/>
            <person name="Fuhrman J.A."/>
        </authorList>
    </citation>
    <scope>NUCLEOTIDE SEQUENCE [LARGE SCALE GENOMIC DNA]</scope>
    <source>
        <strain evidence="2 3">DSW-1</strain>
    </source>
</reference>
<keyword evidence="3" id="KW-1185">Reference proteome</keyword>
<dbReference type="EMBL" id="JSAQ01000001">
    <property type="protein sequence ID" value="KGO06535.1"/>
    <property type="molecule type" value="Genomic_DNA"/>
</dbReference>